<organism evidence="3 4">
    <name type="scientific">Oryza sativa subsp. japonica</name>
    <name type="common">Rice</name>
    <dbReference type="NCBI Taxonomy" id="39947"/>
    <lineage>
        <taxon>Eukaryota</taxon>
        <taxon>Viridiplantae</taxon>
        <taxon>Streptophyta</taxon>
        <taxon>Embryophyta</taxon>
        <taxon>Tracheophyta</taxon>
        <taxon>Spermatophyta</taxon>
        <taxon>Magnoliopsida</taxon>
        <taxon>Liliopsida</taxon>
        <taxon>Poales</taxon>
        <taxon>Poaceae</taxon>
        <taxon>BOP clade</taxon>
        <taxon>Oryzoideae</taxon>
        <taxon>Oryzeae</taxon>
        <taxon>Oryzinae</taxon>
        <taxon>Oryza</taxon>
        <taxon>Oryza sativa</taxon>
    </lineage>
</organism>
<reference evidence="2" key="1">
    <citation type="submission" date="2001-05" db="EMBL/GenBank/DDBJ databases">
        <title>Oryza sativa nipponbare(GA3) genomic DNA, chromosome 6, PAC clone:P0526E12.</title>
        <authorList>
            <person name="Sasaki T."/>
            <person name="Matsumoto T."/>
            <person name="Yamamoto K."/>
        </authorList>
    </citation>
    <scope>NUCLEOTIDE SEQUENCE</scope>
</reference>
<evidence type="ECO:0008006" key="5">
    <source>
        <dbReference type="Google" id="ProtNLM"/>
    </source>
</evidence>
<evidence type="ECO:0000313" key="3">
    <source>
        <dbReference type="EMBL" id="BAD36017.1"/>
    </source>
</evidence>
<feature type="region of interest" description="Disordered" evidence="1">
    <location>
        <begin position="1"/>
        <end position="96"/>
    </location>
</feature>
<evidence type="ECO:0000256" key="1">
    <source>
        <dbReference type="SAM" id="MobiDB-lite"/>
    </source>
</evidence>
<dbReference type="EMBL" id="AP004992">
    <property type="protein sequence ID" value="BAD36017.1"/>
    <property type="molecule type" value="Genomic_DNA"/>
</dbReference>
<feature type="compositionally biased region" description="Basic and acidic residues" evidence="1">
    <location>
        <begin position="35"/>
        <end position="44"/>
    </location>
</feature>
<reference evidence="4" key="4">
    <citation type="journal article" date="2008" name="Nucleic Acids Res.">
        <title>The rice annotation project database (RAP-DB): 2008 update.</title>
        <authorList>
            <consortium name="The rice annotation project (RAP)"/>
        </authorList>
    </citation>
    <scope>GENOME REANNOTATION</scope>
    <source>
        <strain evidence="4">cv. Nipponbare</strain>
    </source>
</reference>
<evidence type="ECO:0000313" key="2">
    <source>
        <dbReference type="EMBL" id="BAD35405.1"/>
    </source>
</evidence>
<dbReference type="Proteomes" id="UP000000763">
    <property type="component" value="Chromosome 6"/>
</dbReference>
<dbReference type="EMBL" id="AP003574">
    <property type="protein sequence ID" value="BAD35405.1"/>
    <property type="molecule type" value="Genomic_DNA"/>
</dbReference>
<dbReference type="AlphaFoldDB" id="Q69SL8"/>
<gene>
    <name evidence="3" type="ORF">OSJNBa0022O02.37</name>
    <name evidence="2" type="ORF">P0526E12.5</name>
</gene>
<protein>
    <recommendedName>
        <fullName evidence="5">Pr1-like protein</fullName>
    </recommendedName>
</protein>
<accession>Q69SL8</accession>
<feature type="compositionally biased region" description="Basic and acidic residues" evidence="1">
    <location>
        <begin position="68"/>
        <end position="92"/>
    </location>
</feature>
<reference evidence="3" key="2">
    <citation type="submission" date="2002-03" db="EMBL/GenBank/DDBJ databases">
        <title>Oryza sativa nipponbare(GA3) genomic DNA, chromosome 6, BAC clone:OSJNBa0022O02.</title>
        <authorList>
            <person name="Sasaki T."/>
            <person name="Matsumoto T."/>
            <person name="Yamamoto K."/>
        </authorList>
    </citation>
    <scope>NUCLEOTIDE SEQUENCE</scope>
</reference>
<proteinExistence type="predicted"/>
<reference evidence="4" key="3">
    <citation type="journal article" date="2005" name="Nature">
        <title>The map-based sequence of the rice genome.</title>
        <authorList>
            <consortium name="International rice genome sequencing project (IRGSP)"/>
            <person name="Matsumoto T."/>
            <person name="Wu J."/>
            <person name="Kanamori H."/>
            <person name="Katayose Y."/>
            <person name="Fujisawa M."/>
            <person name="Namiki N."/>
            <person name="Mizuno H."/>
            <person name="Yamamoto K."/>
            <person name="Antonio B.A."/>
            <person name="Baba T."/>
            <person name="Sakata K."/>
            <person name="Nagamura Y."/>
            <person name="Aoki H."/>
            <person name="Arikawa K."/>
            <person name="Arita K."/>
            <person name="Bito T."/>
            <person name="Chiden Y."/>
            <person name="Fujitsuka N."/>
            <person name="Fukunaka R."/>
            <person name="Hamada M."/>
            <person name="Harada C."/>
            <person name="Hayashi A."/>
            <person name="Hijishita S."/>
            <person name="Honda M."/>
            <person name="Hosokawa S."/>
            <person name="Ichikawa Y."/>
            <person name="Idonuma A."/>
            <person name="Iijima M."/>
            <person name="Ikeda M."/>
            <person name="Ikeno M."/>
            <person name="Ito K."/>
            <person name="Ito S."/>
            <person name="Ito T."/>
            <person name="Ito Y."/>
            <person name="Ito Y."/>
            <person name="Iwabuchi A."/>
            <person name="Kamiya K."/>
            <person name="Karasawa W."/>
            <person name="Kurita K."/>
            <person name="Katagiri S."/>
            <person name="Kikuta A."/>
            <person name="Kobayashi H."/>
            <person name="Kobayashi N."/>
            <person name="Machita K."/>
            <person name="Maehara T."/>
            <person name="Masukawa M."/>
            <person name="Mizubayashi T."/>
            <person name="Mukai Y."/>
            <person name="Nagasaki H."/>
            <person name="Nagata Y."/>
            <person name="Naito S."/>
            <person name="Nakashima M."/>
            <person name="Nakama Y."/>
            <person name="Nakamichi Y."/>
            <person name="Nakamura M."/>
            <person name="Meguro A."/>
            <person name="Negishi M."/>
            <person name="Ohta I."/>
            <person name="Ohta T."/>
            <person name="Okamoto M."/>
            <person name="Ono N."/>
            <person name="Saji S."/>
            <person name="Sakaguchi M."/>
            <person name="Sakai K."/>
            <person name="Shibata M."/>
            <person name="Shimokawa T."/>
            <person name="Song J."/>
            <person name="Takazaki Y."/>
            <person name="Terasawa K."/>
            <person name="Tsugane M."/>
            <person name="Tsuji K."/>
            <person name="Ueda S."/>
            <person name="Waki K."/>
            <person name="Yamagata H."/>
            <person name="Yamamoto M."/>
            <person name="Yamamoto S."/>
            <person name="Yamane H."/>
            <person name="Yoshiki S."/>
            <person name="Yoshihara R."/>
            <person name="Yukawa K."/>
            <person name="Zhong H."/>
            <person name="Yano M."/>
            <person name="Yuan Q."/>
            <person name="Ouyang S."/>
            <person name="Liu J."/>
            <person name="Jones K.M."/>
            <person name="Gansberger K."/>
            <person name="Moffat K."/>
            <person name="Hill J."/>
            <person name="Bera J."/>
            <person name="Fadrosh D."/>
            <person name="Jin S."/>
            <person name="Johri S."/>
            <person name="Kim M."/>
            <person name="Overton L."/>
            <person name="Reardon M."/>
            <person name="Tsitrin T."/>
            <person name="Vuong H."/>
            <person name="Weaver B."/>
            <person name="Ciecko A."/>
            <person name="Tallon L."/>
            <person name="Jackson J."/>
            <person name="Pai G."/>
            <person name="Aken S.V."/>
            <person name="Utterback T."/>
            <person name="Reidmuller S."/>
            <person name="Feldblyum T."/>
            <person name="Hsiao J."/>
            <person name="Zismann V."/>
            <person name="Iobst S."/>
            <person name="de Vazeille A.R."/>
            <person name="Buell C.R."/>
            <person name="Ying K."/>
            <person name="Li Y."/>
            <person name="Lu T."/>
            <person name="Huang Y."/>
            <person name="Zhao Q."/>
            <person name="Feng Q."/>
            <person name="Zhang L."/>
            <person name="Zhu J."/>
            <person name="Weng Q."/>
            <person name="Mu J."/>
            <person name="Lu Y."/>
            <person name="Fan D."/>
            <person name="Liu Y."/>
            <person name="Guan J."/>
            <person name="Zhang Y."/>
            <person name="Yu S."/>
            <person name="Liu X."/>
            <person name="Zhang Y."/>
            <person name="Hong G."/>
            <person name="Han B."/>
            <person name="Choisne N."/>
            <person name="Demange N."/>
            <person name="Orjeda G."/>
            <person name="Samain S."/>
            <person name="Cattolico L."/>
            <person name="Pelletier E."/>
            <person name="Couloux A."/>
            <person name="Segurens B."/>
            <person name="Wincker P."/>
            <person name="D'Hont A."/>
            <person name="Scarpelli C."/>
            <person name="Weissenbach J."/>
            <person name="Salanoubat M."/>
            <person name="Quetier F."/>
            <person name="Yu Y."/>
            <person name="Kim H.R."/>
            <person name="Rambo T."/>
            <person name="Currie J."/>
            <person name="Collura K."/>
            <person name="Luo M."/>
            <person name="Yang T."/>
            <person name="Ammiraju J.S.S."/>
            <person name="Engler F."/>
            <person name="Soderlund C."/>
            <person name="Wing R.A."/>
            <person name="Palmer L.E."/>
            <person name="de la Bastide M."/>
            <person name="Spiegel L."/>
            <person name="Nascimento L."/>
            <person name="Zutavern T."/>
            <person name="O'Shaughnessy A."/>
            <person name="Dike S."/>
            <person name="Dedhia N."/>
            <person name="Preston R."/>
            <person name="Balija V."/>
            <person name="McCombie W.R."/>
            <person name="Chow T."/>
            <person name="Chen H."/>
            <person name="Chung M."/>
            <person name="Chen C."/>
            <person name="Shaw J."/>
            <person name="Wu H."/>
            <person name="Hsiao K."/>
            <person name="Chao Y."/>
            <person name="Chu M."/>
            <person name="Cheng C."/>
            <person name="Hour A."/>
            <person name="Lee P."/>
            <person name="Lin S."/>
            <person name="Lin Y."/>
            <person name="Liou J."/>
            <person name="Liu S."/>
            <person name="Hsing Y."/>
            <person name="Raghuvanshi S."/>
            <person name="Mohanty A."/>
            <person name="Bharti A.K."/>
            <person name="Gaur A."/>
            <person name="Gupta V."/>
            <person name="Kumar D."/>
            <person name="Ravi V."/>
            <person name="Vij S."/>
            <person name="Kapur A."/>
            <person name="Khurana P."/>
            <person name="Khurana P."/>
            <person name="Khurana J.P."/>
            <person name="Tyagi A.K."/>
            <person name="Gaikwad K."/>
            <person name="Singh A."/>
            <person name="Dalal V."/>
            <person name="Srivastava S."/>
            <person name="Dixit A."/>
            <person name="Pal A.K."/>
            <person name="Ghazi I.A."/>
            <person name="Yadav M."/>
            <person name="Pandit A."/>
            <person name="Bhargava A."/>
            <person name="Sureshbabu K."/>
            <person name="Batra K."/>
            <person name="Sharma T.R."/>
            <person name="Mohapatra T."/>
            <person name="Singh N.K."/>
            <person name="Messing J."/>
            <person name="Nelson A.B."/>
            <person name="Fuks G."/>
            <person name="Kavchok S."/>
            <person name="Keizer G."/>
            <person name="Linton E."/>
            <person name="Llaca V."/>
            <person name="Song R."/>
            <person name="Tanyolac B."/>
            <person name="Young S."/>
            <person name="Ho-Il K."/>
            <person name="Hahn J.H."/>
            <person name="Sangsakoo G."/>
            <person name="Vanavichit A."/>
            <person name="de Mattos Luiz.A.T."/>
            <person name="Zimmer P.D."/>
            <person name="Malone G."/>
            <person name="Dellagostin O."/>
            <person name="de Oliveira A.C."/>
            <person name="Bevan M."/>
            <person name="Bancroft I."/>
            <person name="Minx P."/>
            <person name="Cordum H."/>
            <person name="Wilson R."/>
            <person name="Cheng Z."/>
            <person name="Jin W."/>
            <person name="Jiang J."/>
            <person name="Leong S.A."/>
            <person name="Iwama H."/>
            <person name="Gojobori T."/>
            <person name="Itoh T."/>
            <person name="Niimura Y."/>
            <person name="Fujii Y."/>
            <person name="Habara T."/>
            <person name="Sakai H."/>
            <person name="Sato Y."/>
            <person name="Wilson G."/>
            <person name="Kumar K."/>
            <person name="McCouch S."/>
            <person name="Juretic N."/>
            <person name="Hoen D."/>
            <person name="Wright S."/>
            <person name="Bruskiewich R."/>
            <person name="Bureau T."/>
            <person name="Miyao A."/>
            <person name="Hirochika H."/>
            <person name="Nishikawa T."/>
            <person name="Kadowaki K."/>
            <person name="Sugiura M."/>
            <person name="Burr B."/>
            <person name="Sasaki T."/>
        </authorList>
    </citation>
    <scope>NUCLEOTIDE SEQUENCE [LARGE SCALE GENOMIC DNA]</scope>
    <source>
        <strain evidence="4">cv. Nipponbare</strain>
    </source>
</reference>
<name>Q69SL8_ORYSJ</name>
<sequence>MGGKEEGITGNISPHLILNGDGGMRRIPRWRRRLAREGRREEGGPTRQRGWRAGSPVSGAHAGRGRMGRGERRERGREMGRIRPMRGEERRSASVKVMTRRIRLCSGQVACGVESP</sequence>
<evidence type="ECO:0000313" key="4">
    <source>
        <dbReference type="Proteomes" id="UP000000763"/>
    </source>
</evidence>